<evidence type="ECO:0000256" key="1">
    <source>
        <dbReference type="ARBA" id="ARBA00010617"/>
    </source>
</evidence>
<dbReference type="GO" id="GO:0020037">
    <property type="term" value="F:heme binding"/>
    <property type="evidence" value="ECO:0007669"/>
    <property type="project" value="InterPro"/>
</dbReference>
<comment type="caution">
    <text evidence="4">The sequence shown here is derived from an EMBL/GenBank/DDBJ whole genome shotgun (WGS) entry which is preliminary data.</text>
</comment>
<protein>
    <submittedName>
        <fullName evidence="4">Cytochrome P450</fullName>
    </submittedName>
</protein>
<dbReference type="GO" id="GO:0008395">
    <property type="term" value="F:steroid hydroxylase activity"/>
    <property type="evidence" value="ECO:0007669"/>
    <property type="project" value="TreeGrafter"/>
</dbReference>
<dbReference type="GO" id="GO:0036199">
    <property type="term" value="F:cholest-4-en-3-one 26-monooxygenase activity"/>
    <property type="evidence" value="ECO:0007669"/>
    <property type="project" value="TreeGrafter"/>
</dbReference>
<dbReference type="PANTHER" id="PTHR46696:SF4">
    <property type="entry name" value="BIOTIN BIOSYNTHESIS CYTOCHROME P450"/>
    <property type="match status" value="1"/>
</dbReference>
<gene>
    <name evidence="4" type="ORF">KDA82_28225</name>
</gene>
<feature type="non-terminal residue" evidence="4">
    <location>
        <position position="458"/>
    </location>
</feature>
<feature type="compositionally biased region" description="Low complexity" evidence="3">
    <location>
        <begin position="1"/>
        <end position="13"/>
    </location>
</feature>
<evidence type="ECO:0000256" key="2">
    <source>
        <dbReference type="RuleBase" id="RU000461"/>
    </source>
</evidence>
<evidence type="ECO:0000313" key="4">
    <source>
        <dbReference type="EMBL" id="MBR7676824.1"/>
    </source>
</evidence>
<dbReference type="PANTHER" id="PTHR46696">
    <property type="entry name" value="P450, PUTATIVE (EUROFUNG)-RELATED"/>
    <property type="match status" value="1"/>
</dbReference>
<keyword evidence="2" id="KW-0503">Monooxygenase</keyword>
<sequence>MPAAPAAPHGAVEPVEEPAEPDGSDGPGDLASCDVFDPRRYASGIPHRTFRALRDGLPVAWQKEYEVLGWPEGPGFWAVTRHADTVRVLRSADVYSSSLGATQIRDPDPEDLPFIRRMMLNQDPPQHGRLRTLVSRAFTPRRVERFEADVRTRARSLLTAALARGDTSQGGPEDAGSGTSGSPGSRDSLDVRDAHGSGWECDLVDAVTDDFALLNLADLLGVPPGDRGLLLEWTERVIGYQDPEQAVAVLGPDGRPANPRSPAMLREMFAYARELAAYKRAHPADDVMTSLAHELTGPELEMFFFLLTVAGNDTVRSAAPGAFLALAEHPGEQRRLREHGPREAGFVARAVEELLRWHPPVLSFRRTATRDGELGGQRIRAGDKVVVFHASANFDERVFDDPGSLDLTRDPNPHLSFGEGPHVCLGSHFARLQLRVLHEEALPACKEAVHAAPPRAAP</sequence>
<dbReference type="Pfam" id="PF00067">
    <property type="entry name" value="p450"/>
    <property type="match status" value="1"/>
</dbReference>
<dbReference type="Proteomes" id="UP000675554">
    <property type="component" value="Unassembled WGS sequence"/>
</dbReference>
<organism evidence="4 5">
    <name type="scientific">Streptomyces daliensis</name>
    <dbReference type="NCBI Taxonomy" id="299421"/>
    <lineage>
        <taxon>Bacteria</taxon>
        <taxon>Bacillati</taxon>
        <taxon>Actinomycetota</taxon>
        <taxon>Actinomycetes</taxon>
        <taxon>Kitasatosporales</taxon>
        <taxon>Streptomycetaceae</taxon>
        <taxon>Streptomyces</taxon>
    </lineage>
</organism>
<dbReference type="GO" id="GO:0006707">
    <property type="term" value="P:cholesterol catabolic process"/>
    <property type="evidence" value="ECO:0007669"/>
    <property type="project" value="TreeGrafter"/>
</dbReference>
<keyword evidence="2" id="KW-0479">Metal-binding</keyword>
<reference evidence="4" key="1">
    <citation type="submission" date="2021-04" db="EMBL/GenBank/DDBJ databases">
        <title>Sequencing of actinobacteria type strains.</title>
        <authorList>
            <person name="Nguyen G.-S."/>
            <person name="Wentzel A."/>
        </authorList>
    </citation>
    <scope>NUCLEOTIDE SEQUENCE</scope>
    <source>
        <strain evidence="4">DSM 42095</strain>
    </source>
</reference>
<name>A0A8T4J5C9_9ACTN</name>
<feature type="compositionally biased region" description="Acidic residues" evidence="3">
    <location>
        <begin position="14"/>
        <end position="23"/>
    </location>
</feature>
<dbReference type="InterPro" id="IPR036396">
    <property type="entry name" value="Cyt_P450_sf"/>
</dbReference>
<keyword evidence="5" id="KW-1185">Reference proteome</keyword>
<keyword evidence="2" id="KW-0408">Iron</keyword>
<accession>A0A8T4J5C9</accession>
<evidence type="ECO:0000313" key="5">
    <source>
        <dbReference type="Proteomes" id="UP000675554"/>
    </source>
</evidence>
<keyword evidence="2" id="KW-0349">Heme</keyword>
<evidence type="ECO:0000256" key="3">
    <source>
        <dbReference type="SAM" id="MobiDB-lite"/>
    </source>
</evidence>
<dbReference type="PROSITE" id="PS00086">
    <property type="entry name" value="CYTOCHROME_P450"/>
    <property type="match status" value="1"/>
</dbReference>
<dbReference type="InterPro" id="IPR017972">
    <property type="entry name" value="Cyt_P450_CS"/>
</dbReference>
<comment type="similarity">
    <text evidence="1 2">Belongs to the cytochrome P450 family.</text>
</comment>
<dbReference type="InterPro" id="IPR001128">
    <property type="entry name" value="Cyt_P450"/>
</dbReference>
<dbReference type="AlphaFoldDB" id="A0A8T4J5C9"/>
<dbReference type="InterPro" id="IPR002397">
    <property type="entry name" value="Cyt_P450_B"/>
</dbReference>
<proteinExistence type="inferred from homology"/>
<dbReference type="GO" id="GO:0005506">
    <property type="term" value="F:iron ion binding"/>
    <property type="evidence" value="ECO:0007669"/>
    <property type="project" value="InterPro"/>
</dbReference>
<feature type="region of interest" description="Disordered" evidence="3">
    <location>
        <begin position="162"/>
        <end position="192"/>
    </location>
</feature>
<dbReference type="Gene3D" id="1.10.630.10">
    <property type="entry name" value="Cytochrome P450"/>
    <property type="match status" value="1"/>
</dbReference>
<feature type="region of interest" description="Disordered" evidence="3">
    <location>
        <begin position="1"/>
        <end position="30"/>
    </location>
</feature>
<keyword evidence="2" id="KW-0560">Oxidoreductase</keyword>
<dbReference type="SUPFAM" id="SSF48264">
    <property type="entry name" value="Cytochrome P450"/>
    <property type="match status" value="1"/>
</dbReference>
<dbReference type="PRINTS" id="PR00385">
    <property type="entry name" value="P450"/>
</dbReference>
<dbReference type="EMBL" id="JAGSMN010000755">
    <property type="protein sequence ID" value="MBR7676824.1"/>
    <property type="molecule type" value="Genomic_DNA"/>
</dbReference>
<dbReference type="PRINTS" id="PR00359">
    <property type="entry name" value="BP450"/>
</dbReference>